<reference evidence="12 13" key="1">
    <citation type="submission" date="2023-06" db="EMBL/GenBank/DDBJ databases">
        <title>Cellulomonas sp. MW4 Whole genome sequence.</title>
        <authorList>
            <person name="Park S."/>
        </authorList>
    </citation>
    <scope>NUCLEOTIDE SEQUENCE [LARGE SCALE GENOMIC DNA]</scope>
    <source>
        <strain evidence="12 13">MW4</strain>
    </source>
</reference>
<evidence type="ECO:0000259" key="11">
    <source>
        <dbReference type="PROSITE" id="PS51918"/>
    </source>
</evidence>
<dbReference type="EMBL" id="JAUCGQ010000001">
    <property type="protein sequence ID" value="MDM7855101.1"/>
    <property type="molecule type" value="Genomic_DNA"/>
</dbReference>
<keyword evidence="5 10" id="KW-0408">Iron</keyword>
<keyword evidence="3 10" id="KW-0479">Metal-binding</keyword>
<evidence type="ECO:0000313" key="12">
    <source>
        <dbReference type="EMBL" id="MDM7855101.1"/>
    </source>
</evidence>
<dbReference type="InterPro" id="IPR050105">
    <property type="entry name" value="MoCo_biosynth_MoaA/MoaC"/>
</dbReference>
<dbReference type="InterPro" id="IPR013785">
    <property type="entry name" value="Aldolase_TIM"/>
</dbReference>
<dbReference type="PANTHER" id="PTHR22960">
    <property type="entry name" value="MOLYBDOPTERIN COFACTOR SYNTHESIS PROTEIN A"/>
    <property type="match status" value="1"/>
</dbReference>
<dbReference type="InterPro" id="IPR013483">
    <property type="entry name" value="MoaA"/>
</dbReference>
<evidence type="ECO:0000256" key="9">
    <source>
        <dbReference type="ARBA" id="ARBA00023239"/>
    </source>
</evidence>
<feature type="binding site" evidence="10">
    <location>
        <position position="258"/>
    </location>
    <ligand>
        <name>[4Fe-4S] cluster</name>
        <dbReference type="ChEBI" id="CHEBI:49883"/>
        <label>2</label>
        <note>4Fe-4S-substrate</note>
    </ligand>
</feature>
<comment type="cofactor">
    <cofactor evidence="10">
        <name>[4Fe-4S] cluster</name>
        <dbReference type="ChEBI" id="CHEBI:49883"/>
    </cofactor>
    <text evidence="10">Binds 2 [4Fe-4S] clusters. Binds 1 [4Fe-4S] cluster coordinated with 3 cysteines and an exchangeable S-adenosyl-L-methionine and 1 [4Fe-4S] cluster coordinated with 3 cysteines and the GTP-derived substrate.</text>
</comment>
<dbReference type="CDD" id="cd01335">
    <property type="entry name" value="Radical_SAM"/>
    <property type="match status" value="1"/>
</dbReference>
<dbReference type="NCBIfam" id="TIGR02666">
    <property type="entry name" value="moaA"/>
    <property type="match status" value="1"/>
</dbReference>
<dbReference type="PROSITE" id="PS51918">
    <property type="entry name" value="RADICAL_SAM"/>
    <property type="match status" value="1"/>
</dbReference>
<comment type="pathway">
    <text evidence="10">Cofactor biosynthesis; molybdopterin biosynthesis.</text>
</comment>
<proteinExistence type="inferred from homology"/>
<feature type="binding site" evidence="10">
    <location>
        <position position="72"/>
    </location>
    <ligand>
        <name>S-adenosyl-L-methionine</name>
        <dbReference type="ChEBI" id="CHEBI:59789"/>
    </ligand>
</feature>
<dbReference type="Gene3D" id="3.20.20.70">
    <property type="entry name" value="Aldolase class I"/>
    <property type="match status" value="1"/>
</dbReference>
<dbReference type="GO" id="GO:0061798">
    <property type="term" value="F:GTP 3',8'-cyclase activity"/>
    <property type="evidence" value="ECO:0007669"/>
    <property type="project" value="UniProtKB-EC"/>
</dbReference>
<keyword evidence="2 10" id="KW-0949">S-adenosyl-L-methionine</keyword>
<dbReference type="InterPro" id="IPR007197">
    <property type="entry name" value="rSAM"/>
</dbReference>
<dbReference type="SMART" id="SM00729">
    <property type="entry name" value="Elp3"/>
    <property type="match status" value="1"/>
</dbReference>
<evidence type="ECO:0000256" key="3">
    <source>
        <dbReference type="ARBA" id="ARBA00022723"/>
    </source>
</evidence>
<feature type="binding site" evidence="10">
    <location>
        <begin position="260"/>
        <end position="262"/>
    </location>
    <ligand>
        <name>GTP</name>
        <dbReference type="ChEBI" id="CHEBI:37565"/>
    </ligand>
</feature>
<feature type="binding site" evidence="10">
    <location>
        <position position="18"/>
    </location>
    <ligand>
        <name>GTP</name>
        <dbReference type="ChEBI" id="CHEBI:37565"/>
    </ligand>
</feature>
<comment type="subunit">
    <text evidence="10">Monomer and homodimer.</text>
</comment>
<dbReference type="InterPro" id="IPR010505">
    <property type="entry name" value="MoaA_twitch"/>
</dbReference>
<dbReference type="Proteomes" id="UP001529338">
    <property type="component" value="Unassembled WGS sequence"/>
</dbReference>
<comment type="similarity">
    <text evidence="10">Belongs to the radical SAM superfamily. MoaA family.</text>
</comment>
<sequence>MTAGELVDRFGRRHRDLRISLTDRCSLRCTYCMPAEGVPWLARDTMLSTDELVRVARVGVGLGIDEIRLTGGEPLLRVDVIDVVRRLAALPVELSLTTNALRLPSLAAPLRDAGLARVNVSLDTLDRTKFRELTRRDKLVETLAGLAAADAAGLAPIKLNAVAMRGVNDDEIVALTRFAVEHGYQMRFIEQMPLDGGHTWDRHAMVTQAEILDRLSSAFTLTEVPGRGAAPAELWYVDGGPATVGVIASVSAPFCSACDRLRLTADGQLRACLFARTETDVRDLIREGADDDAIADAYRRCLAGKKAGHDIGEPTFVQPDRPMSAIGG</sequence>
<keyword evidence="8 10" id="KW-0501">Molybdenum cofactor biosynthesis</keyword>
<feature type="binding site" evidence="10">
    <location>
        <position position="192"/>
    </location>
    <ligand>
        <name>S-adenosyl-L-methionine</name>
        <dbReference type="ChEBI" id="CHEBI:59789"/>
    </ligand>
</feature>
<evidence type="ECO:0000256" key="1">
    <source>
        <dbReference type="ARBA" id="ARBA00022485"/>
    </source>
</evidence>
<dbReference type="EC" id="4.1.99.22" evidence="10"/>
<comment type="function">
    <text evidence="10">Catalyzes the cyclization of GTP to (8S)-3',8-cyclo-7,8-dihydroguanosine 5'-triphosphate.</text>
</comment>
<comment type="caution">
    <text evidence="12">The sequence shown here is derived from an EMBL/GenBank/DDBJ whole genome shotgun (WGS) entry which is preliminary data.</text>
</comment>
<evidence type="ECO:0000256" key="6">
    <source>
        <dbReference type="ARBA" id="ARBA00023014"/>
    </source>
</evidence>
<dbReference type="CDD" id="cd21117">
    <property type="entry name" value="Twitch_MoaA"/>
    <property type="match status" value="1"/>
</dbReference>
<comment type="catalytic activity">
    <reaction evidence="10">
        <text>GTP + AH2 + S-adenosyl-L-methionine = (8S)-3',8-cyclo-7,8-dihydroguanosine 5'-triphosphate + 5'-deoxyadenosine + L-methionine + A + H(+)</text>
        <dbReference type="Rhea" id="RHEA:49576"/>
        <dbReference type="ChEBI" id="CHEBI:13193"/>
        <dbReference type="ChEBI" id="CHEBI:15378"/>
        <dbReference type="ChEBI" id="CHEBI:17319"/>
        <dbReference type="ChEBI" id="CHEBI:17499"/>
        <dbReference type="ChEBI" id="CHEBI:37565"/>
        <dbReference type="ChEBI" id="CHEBI:57844"/>
        <dbReference type="ChEBI" id="CHEBI:59789"/>
        <dbReference type="ChEBI" id="CHEBI:131766"/>
        <dbReference type="EC" id="4.1.99.22"/>
    </reaction>
</comment>
<protein>
    <recommendedName>
        <fullName evidence="10">GTP 3',8-cyclase</fullName>
        <ecNumber evidence="10">4.1.99.22</ecNumber>
    </recommendedName>
    <alternativeName>
        <fullName evidence="10">Molybdenum cofactor biosynthesis protein A</fullName>
    </alternativeName>
</protein>
<dbReference type="SFLD" id="SFLDG01386">
    <property type="entry name" value="main_SPASM_domain-containing"/>
    <property type="match status" value="1"/>
</dbReference>
<keyword evidence="4 10" id="KW-0547">Nucleotide-binding</keyword>
<feature type="binding site" evidence="10">
    <location>
        <position position="32"/>
    </location>
    <ligand>
        <name>[4Fe-4S] cluster</name>
        <dbReference type="ChEBI" id="CHEBI:49883"/>
        <label>1</label>
        <note>4Fe-4S-S-AdoMet</note>
    </ligand>
</feature>
<dbReference type="InterPro" id="IPR006638">
    <property type="entry name" value="Elp3/MiaA/NifB-like_rSAM"/>
</dbReference>
<feature type="binding site" evidence="10">
    <location>
        <position position="272"/>
    </location>
    <ligand>
        <name>[4Fe-4S] cluster</name>
        <dbReference type="ChEBI" id="CHEBI:49883"/>
        <label>2</label>
        <note>4Fe-4S-substrate</note>
    </ligand>
</feature>
<dbReference type="InterPro" id="IPR058240">
    <property type="entry name" value="rSAM_sf"/>
</dbReference>
<keyword evidence="7 10" id="KW-0342">GTP-binding</keyword>
<evidence type="ECO:0000313" key="13">
    <source>
        <dbReference type="Proteomes" id="UP001529338"/>
    </source>
</evidence>
<evidence type="ECO:0000256" key="7">
    <source>
        <dbReference type="ARBA" id="ARBA00023134"/>
    </source>
</evidence>
<dbReference type="PANTHER" id="PTHR22960:SF0">
    <property type="entry name" value="MOLYBDENUM COFACTOR BIOSYNTHESIS PROTEIN 1"/>
    <property type="match status" value="1"/>
</dbReference>
<keyword evidence="13" id="KW-1185">Reference proteome</keyword>
<feature type="binding site" evidence="10">
    <location>
        <position position="29"/>
    </location>
    <ligand>
        <name>[4Fe-4S] cluster</name>
        <dbReference type="ChEBI" id="CHEBI:49883"/>
        <label>1</label>
        <note>4Fe-4S-S-AdoMet</note>
    </ligand>
</feature>
<dbReference type="Pfam" id="PF04055">
    <property type="entry name" value="Radical_SAM"/>
    <property type="match status" value="1"/>
</dbReference>
<organism evidence="12 13">
    <name type="scientific">Cellulomonas alba</name>
    <dbReference type="NCBI Taxonomy" id="3053467"/>
    <lineage>
        <taxon>Bacteria</taxon>
        <taxon>Bacillati</taxon>
        <taxon>Actinomycetota</taxon>
        <taxon>Actinomycetes</taxon>
        <taxon>Micrococcales</taxon>
        <taxon>Cellulomonadaceae</taxon>
        <taxon>Cellulomonas</taxon>
    </lineage>
</organism>
<dbReference type="RefSeq" id="WP_289454909.1">
    <property type="nucleotide sequence ID" value="NZ_JAUCGQ010000001.1"/>
</dbReference>
<keyword evidence="1 10" id="KW-0004">4Fe-4S</keyword>
<name>A0ABT7SFY8_9CELL</name>
<keyword evidence="9 10" id="KW-0456">Lyase</keyword>
<feature type="binding site" evidence="10">
    <location>
        <position position="25"/>
    </location>
    <ligand>
        <name>[4Fe-4S] cluster</name>
        <dbReference type="ChEBI" id="CHEBI:49883"/>
        <label>1</label>
        <note>4Fe-4S-S-AdoMet</note>
    </ligand>
</feature>
<feature type="binding site" evidence="10">
    <location>
        <position position="255"/>
    </location>
    <ligand>
        <name>[4Fe-4S] cluster</name>
        <dbReference type="ChEBI" id="CHEBI:49883"/>
        <label>2</label>
        <note>4Fe-4S-substrate</note>
    </ligand>
</feature>
<evidence type="ECO:0000256" key="5">
    <source>
        <dbReference type="ARBA" id="ARBA00023004"/>
    </source>
</evidence>
<accession>A0ABT7SFY8</accession>
<evidence type="ECO:0000256" key="4">
    <source>
        <dbReference type="ARBA" id="ARBA00022741"/>
    </source>
</evidence>
<dbReference type="SFLD" id="SFLDG01067">
    <property type="entry name" value="SPASM/twitch_domain_containing"/>
    <property type="match status" value="1"/>
</dbReference>
<dbReference type="InterPro" id="IPR040064">
    <property type="entry name" value="MoaA-like"/>
</dbReference>
<dbReference type="SFLD" id="SFLDS00029">
    <property type="entry name" value="Radical_SAM"/>
    <property type="match status" value="1"/>
</dbReference>
<keyword evidence="6 10" id="KW-0411">Iron-sulfur</keyword>
<feature type="binding site" evidence="10">
    <location>
        <position position="31"/>
    </location>
    <ligand>
        <name>S-adenosyl-L-methionine</name>
        <dbReference type="ChEBI" id="CHEBI:59789"/>
    </ligand>
</feature>
<dbReference type="SFLD" id="SFLDG01383">
    <property type="entry name" value="cyclic_pyranopterin_phosphate"/>
    <property type="match status" value="1"/>
</dbReference>
<dbReference type="SUPFAM" id="SSF102114">
    <property type="entry name" value="Radical SAM enzymes"/>
    <property type="match status" value="1"/>
</dbReference>
<feature type="binding site" evidence="10">
    <location>
        <position position="68"/>
    </location>
    <ligand>
        <name>GTP</name>
        <dbReference type="ChEBI" id="CHEBI:37565"/>
    </ligand>
</feature>
<dbReference type="Pfam" id="PF06463">
    <property type="entry name" value="Mob_synth_C"/>
    <property type="match status" value="1"/>
</dbReference>
<gene>
    <name evidence="10 12" type="primary">moaA</name>
    <name evidence="12" type="ORF">QRT04_09175</name>
</gene>
<feature type="domain" description="Radical SAM core" evidence="11">
    <location>
        <begin position="9"/>
        <end position="232"/>
    </location>
</feature>
<dbReference type="HAMAP" id="MF_01225_B">
    <property type="entry name" value="MoaA_B"/>
    <property type="match status" value="1"/>
</dbReference>
<evidence type="ECO:0000256" key="8">
    <source>
        <dbReference type="ARBA" id="ARBA00023150"/>
    </source>
</evidence>
<evidence type="ECO:0000256" key="10">
    <source>
        <dbReference type="HAMAP-Rule" id="MF_01225"/>
    </source>
</evidence>
<feature type="binding site" evidence="10">
    <location>
        <position position="121"/>
    </location>
    <ligand>
        <name>S-adenosyl-L-methionine</name>
        <dbReference type="ChEBI" id="CHEBI:59789"/>
    </ligand>
</feature>
<feature type="binding site" evidence="10">
    <location>
        <position position="97"/>
    </location>
    <ligand>
        <name>GTP</name>
        <dbReference type="ChEBI" id="CHEBI:37565"/>
    </ligand>
</feature>
<feature type="binding site" evidence="10">
    <location>
        <position position="158"/>
    </location>
    <ligand>
        <name>GTP</name>
        <dbReference type="ChEBI" id="CHEBI:37565"/>
    </ligand>
</feature>
<evidence type="ECO:0000256" key="2">
    <source>
        <dbReference type="ARBA" id="ARBA00022691"/>
    </source>
</evidence>